<evidence type="ECO:0000313" key="5">
    <source>
        <dbReference type="EMBL" id="ANP45254.1"/>
    </source>
</evidence>
<proteinExistence type="inferred from homology"/>
<dbReference type="Gene3D" id="3.90.79.10">
    <property type="entry name" value="Nucleoside Triphosphate Pyrophosphohydrolase"/>
    <property type="match status" value="1"/>
</dbReference>
<dbReference type="Pfam" id="PF00293">
    <property type="entry name" value="NUDIX"/>
    <property type="match status" value="1"/>
</dbReference>
<dbReference type="GO" id="GO:0016787">
    <property type="term" value="F:hydrolase activity"/>
    <property type="evidence" value="ECO:0007669"/>
    <property type="project" value="UniProtKB-KW"/>
</dbReference>
<comment type="similarity">
    <text evidence="3">Belongs to the Nudix hydrolase family.</text>
</comment>
<reference evidence="5 6" key="1">
    <citation type="submission" date="2015-11" db="EMBL/GenBank/DDBJ databases">
        <title>Whole-Genome Sequence of Candidatus Oderbacter manganicum from the National Park Lower Oder Valley, Germany.</title>
        <authorList>
            <person name="Braun B."/>
            <person name="Liere K."/>
            <person name="Szewzyk U."/>
        </authorList>
    </citation>
    <scope>NUCLEOTIDE SEQUENCE [LARGE SCALE GENOMIC DNA]</scope>
    <source>
        <strain evidence="5 6">OTSz_A_272</strain>
    </source>
</reference>
<comment type="cofactor">
    <cofactor evidence="1">
        <name>Mg(2+)</name>
        <dbReference type="ChEBI" id="CHEBI:18420"/>
    </cofactor>
</comment>
<dbReference type="PROSITE" id="PS00893">
    <property type="entry name" value="NUDIX_BOX"/>
    <property type="match status" value="1"/>
</dbReference>
<dbReference type="PRINTS" id="PR00502">
    <property type="entry name" value="NUDIXFAMILY"/>
</dbReference>
<dbReference type="OrthoDB" id="9800065at2"/>
<accession>A0A1B1AFD2</accession>
<dbReference type="InterPro" id="IPR020084">
    <property type="entry name" value="NUDIX_hydrolase_CS"/>
</dbReference>
<dbReference type="InParanoid" id="A0A1B1AFD2"/>
<dbReference type="PANTHER" id="PTHR43046">
    <property type="entry name" value="GDP-MANNOSE MANNOSYL HYDROLASE"/>
    <property type="match status" value="1"/>
</dbReference>
<evidence type="ECO:0000259" key="4">
    <source>
        <dbReference type="PROSITE" id="PS51462"/>
    </source>
</evidence>
<dbReference type="RefSeq" id="WP_066768265.1">
    <property type="nucleotide sequence ID" value="NZ_CP013244.1"/>
</dbReference>
<keyword evidence="6" id="KW-1185">Reference proteome</keyword>
<dbReference type="Proteomes" id="UP000092498">
    <property type="component" value="Chromosome"/>
</dbReference>
<evidence type="ECO:0000256" key="1">
    <source>
        <dbReference type="ARBA" id="ARBA00001946"/>
    </source>
</evidence>
<dbReference type="InterPro" id="IPR015797">
    <property type="entry name" value="NUDIX_hydrolase-like_dom_sf"/>
</dbReference>
<dbReference type="STRING" id="1759059.ATE48_04635"/>
<feature type="domain" description="Nudix hydrolase" evidence="4">
    <location>
        <begin position="6"/>
        <end position="150"/>
    </location>
</feature>
<keyword evidence="2 3" id="KW-0378">Hydrolase</keyword>
<dbReference type="AlphaFoldDB" id="A0A1B1AFD2"/>
<gene>
    <name evidence="5" type="ORF">ATE48_04635</name>
</gene>
<name>A0A1B1AFD2_9PROT</name>
<organism evidence="5 6">
    <name type="scientific">Candidatus Viadribacter manganicus</name>
    <dbReference type="NCBI Taxonomy" id="1759059"/>
    <lineage>
        <taxon>Bacteria</taxon>
        <taxon>Pseudomonadati</taxon>
        <taxon>Pseudomonadota</taxon>
        <taxon>Alphaproteobacteria</taxon>
        <taxon>Hyphomonadales</taxon>
        <taxon>Hyphomonadaceae</taxon>
        <taxon>Candidatus Viadribacter</taxon>
    </lineage>
</organism>
<dbReference type="EMBL" id="CP013244">
    <property type="protein sequence ID" value="ANP45254.1"/>
    <property type="molecule type" value="Genomic_DNA"/>
</dbReference>
<dbReference type="PANTHER" id="PTHR43046:SF14">
    <property type="entry name" value="MUTT_NUDIX FAMILY PROTEIN"/>
    <property type="match status" value="1"/>
</dbReference>
<dbReference type="KEGG" id="cbot:ATE48_04635"/>
<dbReference type="InterPro" id="IPR020476">
    <property type="entry name" value="Nudix_hydrolase"/>
</dbReference>
<evidence type="ECO:0000256" key="2">
    <source>
        <dbReference type="ARBA" id="ARBA00022801"/>
    </source>
</evidence>
<protein>
    <recommendedName>
        <fullName evidence="4">Nudix hydrolase domain-containing protein</fullName>
    </recommendedName>
</protein>
<dbReference type="SUPFAM" id="SSF55811">
    <property type="entry name" value="Nudix"/>
    <property type="match status" value="1"/>
</dbReference>
<dbReference type="InterPro" id="IPR000086">
    <property type="entry name" value="NUDIX_hydrolase_dom"/>
</dbReference>
<dbReference type="PROSITE" id="PS51462">
    <property type="entry name" value="NUDIX"/>
    <property type="match status" value="1"/>
</dbReference>
<evidence type="ECO:0000313" key="6">
    <source>
        <dbReference type="Proteomes" id="UP000092498"/>
    </source>
</evidence>
<evidence type="ECO:0000256" key="3">
    <source>
        <dbReference type="RuleBase" id="RU003476"/>
    </source>
</evidence>
<sequence>MDNWRLKFEPVITPVFRTFWRFSRAATLGVRGVACDAEGRVLLVKHTYLRGWHLPGGGVEHGETAPYAIAREMEEEGGIEPTEPPVIFALYSNHANFAGDHIGLYRIGAWKPCPPRAANEISERGFFDPASPPEGTTKATLRRLAEVFRGAPPSATW</sequence>